<feature type="domain" description="Amidohydrolase 3" evidence="1">
    <location>
        <begin position="36"/>
        <end position="443"/>
    </location>
</feature>
<dbReference type="Gene3D" id="3.20.20.140">
    <property type="entry name" value="Metal-dependent hydrolases"/>
    <property type="match status" value="2"/>
</dbReference>
<comment type="caution">
    <text evidence="2">The sequence shown here is derived from an EMBL/GenBank/DDBJ whole genome shotgun (WGS) entry which is preliminary data.</text>
</comment>
<gene>
    <name evidence="2" type="ORF">A5771_09410</name>
</gene>
<dbReference type="SUPFAM" id="SSF51556">
    <property type="entry name" value="Metallo-dependent hydrolases"/>
    <property type="match status" value="1"/>
</dbReference>
<dbReference type="InterPro" id="IPR032466">
    <property type="entry name" value="Metal_Hydrolase"/>
</dbReference>
<evidence type="ECO:0000259" key="1">
    <source>
        <dbReference type="Pfam" id="PF07969"/>
    </source>
</evidence>
<sequence>MLIQRAVLLDGSVVDVRLGDTISEVAPRLDARRGEDVLDAAHATLIPGLHDHHLHLRSAAAALDSVSLGPPQVRTVDELAAALQAATADSDGWVRGYGYHESVAGELNAALLDRFCPETPVRVAHRSGALWVLNSAGLARIGMADHADGRLLRAHGDPAPRLPQREPSLTALSRQLAARGVTGITEATPGHGDTDLAAFAAARRNGELLQRLHCLAPAGTLVRPGVTLGPTKIILDDARLDLDALAKTLCDNHTRDHGMALHCVTDAQLTVAIAAWQSAGVHRDDRIEHAAVVPDDRLADLAELGITVITQPNFVAERGDDYLAAIEPDRQHELWRLASLRDNGIAVALSTDTPFGDGDPWAAMRAAVHRSTPSGAVLGPAERVSARAALAMFTGHADRPAVPRRIAPGEPGDLCLLAAGPAEALAALDADLVALTVVAGGVVSQHSDSR</sequence>
<dbReference type="Pfam" id="PF07969">
    <property type="entry name" value="Amidohydro_3"/>
    <property type="match status" value="1"/>
</dbReference>
<dbReference type="Proteomes" id="UP000093985">
    <property type="component" value="Unassembled WGS sequence"/>
</dbReference>
<dbReference type="PANTHER" id="PTHR22642:SF2">
    <property type="entry name" value="PROTEIN LONG AFTER FAR-RED 3"/>
    <property type="match status" value="1"/>
</dbReference>
<keyword evidence="2" id="KW-0378">Hydrolase</keyword>
<organism evidence="2 3">
    <name type="scientific">Mycolicibacter sinensis (strain JDM601)</name>
    <name type="common">Mycobacterium sinense</name>
    <dbReference type="NCBI Taxonomy" id="875328"/>
    <lineage>
        <taxon>Bacteria</taxon>
        <taxon>Bacillati</taxon>
        <taxon>Actinomycetota</taxon>
        <taxon>Actinomycetes</taxon>
        <taxon>Mycobacteriales</taxon>
        <taxon>Mycobacteriaceae</taxon>
        <taxon>Mycolicibacter</taxon>
    </lineage>
</organism>
<dbReference type="InterPro" id="IPR013108">
    <property type="entry name" value="Amidohydro_3"/>
</dbReference>
<dbReference type="RefSeq" id="WP_064855261.1">
    <property type="nucleotide sequence ID" value="NZ_LZIM01000049.1"/>
</dbReference>
<dbReference type="AlphaFoldDB" id="A0A1A2EEA2"/>
<reference evidence="3" key="1">
    <citation type="submission" date="2016-06" db="EMBL/GenBank/DDBJ databases">
        <authorList>
            <person name="Sutton G."/>
            <person name="Brinkac L."/>
            <person name="Sanka R."/>
            <person name="Adams M."/>
            <person name="Lau E."/>
            <person name="Mehaffy C."/>
            <person name="Tameris M."/>
            <person name="Hatherill M."/>
            <person name="Hanekom W."/>
            <person name="Mahomed H."/>
            <person name="Mcshane H."/>
        </authorList>
    </citation>
    <scope>NUCLEOTIDE SEQUENCE [LARGE SCALE GENOMIC DNA]</scope>
    <source>
        <strain evidence="3">852014-51077_SCH5608930-a</strain>
    </source>
</reference>
<dbReference type="EMBL" id="LZIN01000054">
    <property type="protein sequence ID" value="OBG05895.1"/>
    <property type="molecule type" value="Genomic_DNA"/>
</dbReference>
<dbReference type="Gene3D" id="3.10.310.70">
    <property type="match status" value="1"/>
</dbReference>
<evidence type="ECO:0000313" key="3">
    <source>
        <dbReference type="Proteomes" id="UP000093985"/>
    </source>
</evidence>
<dbReference type="GO" id="GO:0016810">
    <property type="term" value="F:hydrolase activity, acting on carbon-nitrogen (but not peptide) bonds"/>
    <property type="evidence" value="ECO:0007669"/>
    <property type="project" value="InterPro"/>
</dbReference>
<dbReference type="OrthoDB" id="3173428at2"/>
<proteinExistence type="predicted"/>
<evidence type="ECO:0000313" key="2">
    <source>
        <dbReference type="EMBL" id="OBG05895.1"/>
    </source>
</evidence>
<name>A0A1A2EEA2_MYCSD</name>
<dbReference type="InterPro" id="IPR011059">
    <property type="entry name" value="Metal-dep_hydrolase_composite"/>
</dbReference>
<protein>
    <submittedName>
        <fullName evidence="2">Amidohydrolase</fullName>
    </submittedName>
</protein>
<accession>A0A1A2EEA2</accession>
<dbReference type="PANTHER" id="PTHR22642">
    <property type="entry name" value="IMIDAZOLONEPROPIONASE"/>
    <property type="match status" value="1"/>
</dbReference>
<dbReference type="Gene3D" id="2.30.40.10">
    <property type="entry name" value="Urease, subunit C, domain 1"/>
    <property type="match status" value="1"/>
</dbReference>